<accession>A0A0G0BBV0</accession>
<feature type="transmembrane region" description="Helical" evidence="1">
    <location>
        <begin position="25"/>
        <end position="46"/>
    </location>
</feature>
<keyword evidence="1" id="KW-1133">Transmembrane helix</keyword>
<evidence type="ECO:0000256" key="1">
    <source>
        <dbReference type="SAM" id="Phobius"/>
    </source>
</evidence>
<sequence>MSNPAPTGTPAPGAVTPNVKGSKQAVILIIIFLFVVSFLAMTIAWLNSENSSSDSNSSEKNSNSYSVSYDMSIIGYGKILEFDLAPNEKAQVELTNDWCPMWSSSQVVMFDSSNGKRVLLGSKFIKGPDTLKGTNMNVAFLNESKKTVTVKVGRCVSKNNCDINF</sequence>
<reference evidence="2 3" key="1">
    <citation type="journal article" date="2015" name="Nature">
        <title>rRNA introns, odd ribosomes, and small enigmatic genomes across a large radiation of phyla.</title>
        <authorList>
            <person name="Brown C.T."/>
            <person name="Hug L.A."/>
            <person name="Thomas B.C."/>
            <person name="Sharon I."/>
            <person name="Castelle C.J."/>
            <person name="Singh A."/>
            <person name="Wilkins M.J."/>
            <person name="Williams K.H."/>
            <person name="Banfield J.F."/>
        </authorList>
    </citation>
    <scope>NUCLEOTIDE SEQUENCE [LARGE SCALE GENOMIC DNA]</scope>
</reference>
<keyword evidence="1" id="KW-0472">Membrane</keyword>
<organism evidence="2 3">
    <name type="scientific">Candidatus Nomurabacteria bacterium GW2011_GWE1_35_16</name>
    <dbReference type="NCBI Taxonomy" id="1618761"/>
    <lineage>
        <taxon>Bacteria</taxon>
        <taxon>Candidatus Nomuraibacteriota</taxon>
    </lineage>
</organism>
<evidence type="ECO:0000313" key="2">
    <source>
        <dbReference type="EMBL" id="KKP66983.1"/>
    </source>
</evidence>
<gene>
    <name evidence="2" type="ORF">UR64_C0001G0062</name>
</gene>
<dbReference type="AlphaFoldDB" id="A0A0G0BBV0"/>
<evidence type="ECO:0000313" key="3">
    <source>
        <dbReference type="Proteomes" id="UP000034952"/>
    </source>
</evidence>
<dbReference type="Proteomes" id="UP000034952">
    <property type="component" value="Unassembled WGS sequence"/>
</dbReference>
<proteinExistence type="predicted"/>
<comment type="caution">
    <text evidence="2">The sequence shown here is derived from an EMBL/GenBank/DDBJ whole genome shotgun (WGS) entry which is preliminary data.</text>
</comment>
<protein>
    <submittedName>
        <fullName evidence="2">Uncharacterized protein</fullName>
    </submittedName>
</protein>
<keyword evidence="1" id="KW-0812">Transmembrane</keyword>
<name>A0A0G0BBV0_9BACT</name>
<dbReference type="EMBL" id="LBPY01000001">
    <property type="protein sequence ID" value="KKP66983.1"/>
    <property type="molecule type" value="Genomic_DNA"/>
</dbReference>